<evidence type="ECO:0000313" key="10">
    <source>
        <dbReference type="EMBL" id="QDL38275.1"/>
    </source>
</evidence>
<dbReference type="InterPro" id="IPR001041">
    <property type="entry name" value="2Fe-2S_ferredoxin-type"/>
</dbReference>
<dbReference type="InterPro" id="IPR012675">
    <property type="entry name" value="Beta-grasp_dom_sf"/>
</dbReference>
<accession>A0A515DD10</accession>
<feature type="domain" description="2Fe-2S ferredoxin-type" evidence="9">
    <location>
        <begin position="7"/>
        <end position="99"/>
    </location>
</feature>
<dbReference type="Gene3D" id="3.10.20.30">
    <property type="match status" value="1"/>
</dbReference>
<evidence type="ECO:0000256" key="6">
    <source>
        <dbReference type="ARBA" id="ARBA00023004"/>
    </source>
</evidence>
<protein>
    <submittedName>
        <fullName evidence="10">2Fe-2S iron-sulfur cluster binding domain-containing protein</fullName>
    </submittedName>
</protein>
<evidence type="ECO:0000256" key="5">
    <source>
        <dbReference type="ARBA" id="ARBA00022982"/>
    </source>
</evidence>
<evidence type="ECO:0000256" key="4">
    <source>
        <dbReference type="ARBA" id="ARBA00022723"/>
    </source>
</evidence>
<organism evidence="10 11">
    <name type="scientific">Rhodoferax sediminis</name>
    <dbReference type="NCBI Taxonomy" id="2509614"/>
    <lineage>
        <taxon>Bacteria</taxon>
        <taxon>Pseudomonadati</taxon>
        <taxon>Pseudomonadota</taxon>
        <taxon>Betaproteobacteria</taxon>
        <taxon>Burkholderiales</taxon>
        <taxon>Comamonadaceae</taxon>
        <taxon>Rhodoferax</taxon>
    </lineage>
</organism>
<keyword evidence="4" id="KW-0479">Metal-binding</keyword>
<reference evidence="10 11" key="1">
    <citation type="submission" date="2019-01" db="EMBL/GenBank/DDBJ databases">
        <title>Genomic insights into a novel species Rhodoferax sp.</title>
        <authorList>
            <person name="Jin L."/>
        </authorList>
    </citation>
    <scope>NUCLEOTIDE SEQUENCE [LARGE SCALE GENOMIC DNA]</scope>
    <source>
        <strain evidence="10 11">CHu59-6-5</strain>
    </source>
</reference>
<dbReference type="PROSITE" id="PS51085">
    <property type="entry name" value="2FE2S_FER_2"/>
    <property type="match status" value="1"/>
</dbReference>
<dbReference type="EMBL" id="CP035503">
    <property type="protein sequence ID" value="QDL38275.1"/>
    <property type="molecule type" value="Genomic_DNA"/>
</dbReference>
<dbReference type="AlphaFoldDB" id="A0A515DD10"/>
<evidence type="ECO:0000256" key="8">
    <source>
        <dbReference type="ARBA" id="ARBA00034078"/>
    </source>
</evidence>
<evidence type="ECO:0000256" key="7">
    <source>
        <dbReference type="ARBA" id="ARBA00023014"/>
    </source>
</evidence>
<proteinExistence type="inferred from homology"/>
<evidence type="ECO:0000259" key="9">
    <source>
        <dbReference type="PROSITE" id="PS51085"/>
    </source>
</evidence>
<dbReference type="SUPFAM" id="SSF54292">
    <property type="entry name" value="2Fe-2S ferredoxin-like"/>
    <property type="match status" value="1"/>
</dbReference>
<dbReference type="Pfam" id="PF00111">
    <property type="entry name" value="Fer2"/>
    <property type="match status" value="1"/>
</dbReference>
<gene>
    <name evidence="10" type="ORF">EUB48_13990</name>
</gene>
<dbReference type="PANTHER" id="PTHR43112">
    <property type="entry name" value="FERREDOXIN"/>
    <property type="match status" value="1"/>
</dbReference>
<evidence type="ECO:0000256" key="1">
    <source>
        <dbReference type="ARBA" id="ARBA00007874"/>
    </source>
</evidence>
<dbReference type="Proteomes" id="UP000316798">
    <property type="component" value="Chromosome"/>
</dbReference>
<keyword evidence="3" id="KW-0001">2Fe-2S</keyword>
<dbReference type="KEGG" id="rhf:EUB48_13990"/>
<sequence length="99" mass="10849">MSVGEDQPVEIFDARLEPAGLRFDAPADLPLLQAALRAGIELASSCRNGTCRTCICRLRQGRVVYRIEWPGLSLEEKQEGFILPCVAHPASSVVIEWPG</sequence>
<evidence type="ECO:0000313" key="11">
    <source>
        <dbReference type="Proteomes" id="UP000316798"/>
    </source>
</evidence>
<dbReference type="PANTHER" id="PTHR43112:SF3">
    <property type="entry name" value="FERREDOXIN-2, CHLOROPLASTIC"/>
    <property type="match status" value="1"/>
</dbReference>
<keyword evidence="11" id="KW-1185">Reference proteome</keyword>
<keyword evidence="2" id="KW-0813">Transport</keyword>
<keyword evidence="6" id="KW-0408">Iron</keyword>
<comment type="similarity">
    <text evidence="1">Belongs to the 2Fe2S plant-type ferredoxin family.</text>
</comment>
<dbReference type="InterPro" id="IPR036010">
    <property type="entry name" value="2Fe-2S_ferredoxin-like_sf"/>
</dbReference>
<keyword evidence="7" id="KW-0411">Iron-sulfur</keyword>
<keyword evidence="5" id="KW-0249">Electron transport</keyword>
<dbReference type="RefSeq" id="WP_142819693.1">
    <property type="nucleotide sequence ID" value="NZ_CP035503.1"/>
</dbReference>
<dbReference type="GO" id="GO:0046872">
    <property type="term" value="F:metal ion binding"/>
    <property type="evidence" value="ECO:0007669"/>
    <property type="project" value="UniProtKB-KW"/>
</dbReference>
<dbReference type="GO" id="GO:0051537">
    <property type="term" value="F:2 iron, 2 sulfur cluster binding"/>
    <property type="evidence" value="ECO:0007669"/>
    <property type="project" value="UniProtKB-KW"/>
</dbReference>
<comment type="cofactor">
    <cofactor evidence="8">
        <name>[2Fe-2S] cluster</name>
        <dbReference type="ChEBI" id="CHEBI:190135"/>
    </cofactor>
</comment>
<dbReference type="OrthoDB" id="9806195at2"/>
<evidence type="ECO:0000256" key="2">
    <source>
        <dbReference type="ARBA" id="ARBA00022448"/>
    </source>
</evidence>
<dbReference type="CDD" id="cd00207">
    <property type="entry name" value="fer2"/>
    <property type="match status" value="1"/>
</dbReference>
<name>A0A515DD10_9BURK</name>
<evidence type="ECO:0000256" key="3">
    <source>
        <dbReference type="ARBA" id="ARBA00022714"/>
    </source>
</evidence>